<dbReference type="SUPFAM" id="SSF51338">
    <property type="entry name" value="Composite domain of metallo-dependent hydrolases"/>
    <property type="match status" value="1"/>
</dbReference>
<dbReference type="EMBL" id="WACR01000012">
    <property type="protein sequence ID" value="KAB1062129.1"/>
    <property type="molecule type" value="Genomic_DNA"/>
</dbReference>
<proteinExistence type="predicted"/>
<feature type="domain" description="Amidohydrolase 3" evidence="1">
    <location>
        <begin position="72"/>
        <end position="542"/>
    </location>
</feature>
<dbReference type="CDD" id="cd01300">
    <property type="entry name" value="YtcJ_like"/>
    <property type="match status" value="1"/>
</dbReference>
<dbReference type="SUPFAM" id="SSF51556">
    <property type="entry name" value="Metallo-dependent hydrolases"/>
    <property type="match status" value="1"/>
</dbReference>
<accession>A0A6N6M753</accession>
<dbReference type="RefSeq" id="WP_151169834.1">
    <property type="nucleotide sequence ID" value="NZ_WACR01000012.1"/>
</dbReference>
<reference evidence="2 3" key="1">
    <citation type="submission" date="2019-09" db="EMBL/GenBank/DDBJ databases">
        <title>Genomes of Cryomorphaceae.</title>
        <authorList>
            <person name="Bowman J.P."/>
        </authorList>
    </citation>
    <scope>NUCLEOTIDE SEQUENCE [LARGE SCALE GENOMIC DNA]</scope>
    <source>
        <strain evidence="2 3">KCTC 52047</strain>
    </source>
</reference>
<gene>
    <name evidence="2" type="ORF">F3059_12635</name>
</gene>
<dbReference type="InterPro" id="IPR011059">
    <property type="entry name" value="Metal-dep_hydrolase_composite"/>
</dbReference>
<dbReference type="Gene3D" id="3.20.20.140">
    <property type="entry name" value="Metal-dependent hydrolases"/>
    <property type="match status" value="1"/>
</dbReference>
<dbReference type="Gene3D" id="2.30.40.10">
    <property type="entry name" value="Urease, subunit C, domain 1"/>
    <property type="match status" value="1"/>
</dbReference>
<dbReference type="Pfam" id="PF07969">
    <property type="entry name" value="Amidohydro_3"/>
    <property type="match status" value="1"/>
</dbReference>
<dbReference type="InterPro" id="IPR033932">
    <property type="entry name" value="YtcJ-like"/>
</dbReference>
<comment type="caution">
    <text evidence="2">The sequence shown here is derived from an EMBL/GenBank/DDBJ whole genome shotgun (WGS) entry which is preliminary data.</text>
</comment>
<dbReference type="PROSITE" id="PS51257">
    <property type="entry name" value="PROKAR_LIPOPROTEIN"/>
    <property type="match status" value="1"/>
</dbReference>
<dbReference type="PANTHER" id="PTHR22642:SF2">
    <property type="entry name" value="PROTEIN LONG AFTER FAR-RED 3"/>
    <property type="match status" value="1"/>
</dbReference>
<evidence type="ECO:0000259" key="1">
    <source>
        <dbReference type="Pfam" id="PF07969"/>
    </source>
</evidence>
<dbReference type="InterPro" id="IPR032466">
    <property type="entry name" value="Metal_Hydrolase"/>
</dbReference>
<keyword evidence="3" id="KW-1185">Reference proteome</keyword>
<dbReference type="GO" id="GO:0016810">
    <property type="term" value="F:hydrolase activity, acting on carbon-nitrogen (but not peptide) bonds"/>
    <property type="evidence" value="ECO:0007669"/>
    <property type="project" value="InterPro"/>
</dbReference>
<name>A0A6N6M753_9FLAO</name>
<dbReference type="PANTHER" id="PTHR22642">
    <property type="entry name" value="IMIDAZOLONEPROPIONASE"/>
    <property type="match status" value="1"/>
</dbReference>
<dbReference type="Gene3D" id="3.10.310.70">
    <property type="match status" value="1"/>
</dbReference>
<dbReference type="InterPro" id="IPR013108">
    <property type="entry name" value="Amidohydro_3"/>
</dbReference>
<dbReference type="AlphaFoldDB" id="A0A6N6M753"/>
<evidence type="ECO:0000313" key="3">
    <source>
        <dbReference type="Proteomes" id="UP000435357"/>
    </source>
</evidence>
<keyword evidence="2" id="KW-0378">Hydrolase</keyword>
<evidence type="ECO:0000313" key="2">
    <source>
        <dbReference type="EMBL" id="KAB1062129.1"/>
    </source>
</evidence>
<dbReference type="Proteomes" id="UP000435357">
    <property type="component" value="Unassembled WGS sequence"/>
</dbReference>
<protein>
    <submittedName>
        <fullName evidence="2">Amidohydrolase</fullName>
    </submittedName>
</protein>
<organism evidence="2 3">
    <name type="scientific">Salibacter halophilus</name>
    <dbReference type="NCBI Taxonomy" id="1803916"/>
    <lineage>
        <taxon>Bacteria</taxon>
        <taxon>Pseudomonadati</taxon>
        <taxon>Bacteroidota</taxon>
        <taxon>Flavobacteriia</taxon>
        <taxon>Flavobacteriales</taxon>
        <taxon>Salibacteraceae</taxon>
        <taxon>Salibacter</taxon>
    </lineage>
</organism>
<dbReference type="OrthoDB" id="9767366at2"/>
<sequence>MRNIVFVSLALAVITSCSGLRKEKADLIVHNGTIYTVNETNEKAEAMAIRNDSIIAIGAEREIMNHFQSKNTVDLRRKFIYPGFADGHCHFYGYAKSLLKVNLTGTNSWEECISKTKDFAQNSETKWITGRGWDQNDWEEKNFPTNKELNELFPDKPVLLQRIDGHAAIANQAAFEAAGVSGSENVKGGEIKLDENGKPTGLLIDNAVSLISRSEPEPESSQLHSAILEAQQNCFAVGLTSLSDAGLPINDIEFMRKMQQDSALLMRLYTMISSTDPKLDSVLKNGLIQEKSFTLRSIKMYADGALGSRGAALLEPYSDDQDNYGLLLNDEEYFKEIAQKADEYDFQLNTHCIGDSANRLILDIYGNVLKGTNDKRWKIEHAQIVNEADVSKFQEYTIIPSVQPTHATSDGPWAPERLGDRVNDAYIYSTLLDQNRIINLGTDFPVEGIDPLKTFYSAVFRTELGSDREPFQPKESLTREEALRGMTIWPALSNFEESYKGSLEKGKLADFVVLNKNIMTAPQKAFEDVEVVYTYLGGKKVYENTK</sequence>